<keyword evidence="2" id="KW-1185">Reference proteome</keyword>
<accession>A0A9W6XVN4</accession>
<dbReference type="OrthoDB" id="117077at2759"/>
<dbReference type="AlphaFoldDB" id="A0A9W6XVN4"/>
<gene>
    <name evidence="1" type="ORF">Pfra01_001693200</name>
</gene>
<organism evidence="1 2">
    <name type="scientific">Phytophthora fragariaefolia</name>
    <dbReference type="NCBI Taxonomy" id="1490495"/>
    <lineage>
        <taxon>Eukaryota</taxon>
        <taxon>Sar</taxon>
        <taxon>Stramenopiles</taxon>
        <taxon>Oomycota</taxon>
        <taxon>Peronosporomycetes</taxon>
        <taxon>Peronosporales</taxon>
        <taxon>Peronosporaceae</taxon>
        <taxon>Phytophthora</taxon>
    </lineage>
</organism>
<dbReference type="EMBL" id="BSXT01001956">
    <property type="protein sequence ID" value="GMF46251.1"/>
    <property type="molecule type" value="Genomic_DNA"/>
</dbReference>
<name>A0A9W6XVN4_9STRA</name>
<proteinExistence type="predicted"/>
<reference evidence="1" key="1">
    <citation type="submission" date="2023-04" db="EMBL/GenBank/DDBJ databases">
        <title>Phytophthora fragariaefolia NBRC 109709.</title>
        <authorList>
            <person name="Ichikawa N."/>
            <person name="Sato H."/>
            <person name="Tonouchi N."/>
        </authorList>
    </citation>
    <scope>NUCLEOTIDE SEQUENCE</scope>
    <source>
        <strain evidence="1">NBRC 109709</strain>
    </source>
</reference>
<evidence type="ECO:0000313" key="1">
    <source>
        <dbReference type="EMBL" id="GMF46251.1"/>
    </source>
</evidence>
<dbReference type="Proteomes" id="UP001165121">
    <property type="component" value="Unassembled WGS sequence"/>
</dbReference>
<protein>
    <submittedName>
        <fullName evidence="1">Unnamed protein product</fullName>
    </submittedName>
</protein>
<evidence type="ECO:0000313" key="2">
    <source>
        <dbReference type="Proteomes" id="UP001165121"/>
    </source>
</evidence>
<comment type="caution">
    <text evidence="1">The sequence shown here is derived from an EMBL/GenBank/DDBJ whole genome shotgun (WGS) entry which is preliminary data.</text>
</comment>
<sequence length="221" mass="24808">MKPEAVIFTVEVFNALYVSNALQLTSSWALTGMVTAIDLMLFCLSTLDVITVLKDVTFLMNKIPPGHPMAKESFLQIAMRIIAVEGRRRGIRSDGLVVDGQINRFSGLSERVQDTMKEHTGRKAVIVSSSRTQRYMKQAISGAQVYPVLTTVKSKSDQQSIPTDKLQAQSDSKFSMDITAMFSLSERAIFIDKIARVFFITEYLVLMEYTEVLLPVIYCMD</sequence>